<gene>
    <name evidence="1" type="ORF">HNR25_002387</name>
</gene>
<evidence type="ECO:0000313" key="2">
    <source>
        <dbReference type="Proteomes" id="UP000578077"/>
    </source>
</evidence>
<proteinExistence type="predicted"/>
<dbReference type="EMBL" id="JACHLY010000001">
    <property type="protein sequence ID" value="MBB5998636.1"/>
    <property type="molecule type" value="Genomic_DNA"/>
</dbReference>
<accession>A0A841E6J9</accession>
<evidence type="ECO:0000313" key="1">
    <source>
        <dbReference type="EMBL" id="MBB5998636.1"/>
    </source>
</evidence>
<dbReference type="Gene3D" id="3.40.50.300">
    <property type="entry name" value="P-loop containing nucleotide triphosphate hydrolases"/>
    <property type="match status" value="1"/>
</dbReference>
<dbReference type="AlphaFoldDB" id="A0A841E6J9"/>
<keyword evidence="1" id="KW-0418">Kinase</keyword>
<dbReference type="InterPro" id="IPR027417">
    <property type="entry name" value="P-loop_NTPase"/>
</dbReference>
<protein>
    <submittedName>
        <fullName evidence="1">Pantothenate kinase</fullName>
    </submittedName>
</protein>
<name>A0A841E6J9_9ACTN</name>
<dbReference type="GO" id="GO:0016301">
    <property type="term" value="F:kinase activity"/>
    <property type="evidence" value="ECO:0007669"/>
    <property type="project" value="UniProtKB-KW"/>
</dbReference>
<reference evidence="1 2" key="1">
    <citation type="submission" date="2020-08" db="EMBL/GenBank/DDBJ databases">
        <title>Sequencing the genomes of 1000 actinobacteria strains.</title>
        <authorList>
            <person name="Klenk H.-P."/>
        </authorList>
    </citation>
    <scope>NUCLEOTIDE SEQUENCE [LARGE SCALE GENOMIC DNA]</scope>
    <source>
        <strain evidence="1 2">DSM 44593</strain>
    </source>
</reference>
<dbReference type="Proteomes" id="UP000578077">
    <property type="component" value="Unassembled WGS sequence"/>
</dbReference>
<dbReference type="SUPFAM" id="SSF52540">
    <property type="entry name" value="P-loop containing nucleoside triphosphate hydrolases"/>
    <property type="match status" value="1"/>
</dbReference>
<organism evidence="1 2">
    <name type="scientific">Streptomonospora salina</name>
    <dbReference type="NCBI Taxonomy" id="104205"/>
    <lineage>
        <taxon>Bacteria</taxon>
        <taxon>Bacillati</taxon>
        <taxon>Actinomycetota</taxon>
        <taxon>Actinomycetes</taxon>
        <taxon>Streptosporangiales</taxon>
        <taxon>Nocardiopsidaceae</taxon>
        <taxon>Streptomonospora</taxon>
    </lineage>
</organism>
<keyword evidence="2" id="KW-1185">Reference proteome</keyword>
<dbReference type="NCBIfam" id="NF006743">
    <property type="entry name" value="PRK09270.1-2"/>
    <property type="match status" value="1"/>
</dbReference>
<comment type="caution">
    <text evidence="1">The sequence shown here is derived from an EMBL/GenBank/DDBJ whole genome shotgun (WGS) entry which is preliminary data.</text>
</comment>
<dbReference type="PANTHER" id="PTHR10285">
    <property type="entry name" value="URIDINE KINASE"/>
    <property type="match status" value="1"/>
</dbReference>
<keyword evidence="1" id="KW-0808">Transferase</keyword>
<sequence>MLLEELAADATGMATRTASRDFLGLAGPPGAGKSALARYLVHEVCQGLGAGAAAYLPMDGFHLSNAQLDRLGRRDRKGAPDTFDVRGYLALLRRLHSVGVGSVYAPDFDRTLDEPVAARLRIGPGVRLVVTEGNYLAEDAPLWREVQALLTDLWYVDADDDTREARLIDRQLDGGRSPEDAREWVQRSDRPNGEIVKATREKCSRIVRLQDSPRLQ</sequence>